<gene>
    <name evidence="2" type="primary">106095067</name>
</gene>
<dbReference type="EnsemblMetazoa" id="SCAU010039-RA">
    <property type="protein sequence ID" value="SCAU010039-PA"/>
    <property type="gene ID" value="SCAU010039"/>
</dbReference>
<evidence type="ECO:0000313" key="3">
    <source>
        <dbReference type="Proteomes" id="UP000095300"/>
    </source>
</evidence>
<dbReference type="VEuPathDB" id="VectorBase:SCAU010039"/>
<reference evidence="2" key="1">
    <citation type="submission" date="2020-05" db="UniProtKB">
        <authorList>
            <consortium name="EnsemblMetazoa"/>
        </authorList>
    </citation>
    <scope>IDENTIFICATION</scope>
    <source>
        <strain evidence="2">USDA</strain>
    </source>
</reference>
<protein>
    <submittedName>
        <fullName evidence="2">Uncharacterized protein</fullName>
    </submittedName>
</protein>
<dbReference type="AlphaFoldDB" id="A0A1I8PPS8"/>
<proteinExistence type="predicted"/>
<feature type="compositionally biased region" description="Polar residues" evidence="1">
    <location>
        <begin position="82"/>
        <end position="97"/>
    </location>
</feature>
<evidence type="ECO:0000313" key="2">
    <source>
        <dbReference type="EnsemblMetazoa" id="SCAU010039-PA"/>
    </source>
</evidence>
<sequence>MGRVHRELSHSRVGLAGQLNRVSKLRNFGTFLNHLLISESASADDITSVNSKYDVAYKAYVQAMSTINGKVDQLRSRPKSHSPLNQSFNQTITPRANSSHREDAVFGFDVS</sequence>
<organism evidence="2 3">
    <name type="scientific">Stomoxys calcitrans</name>
    <name type="common">Stable fly</name>
    <name type="synonym">Conops calcitrans</name>
    <dbReference type="NCBI Taxonomy" id="35570"/>
    <lineage>
        <taxon>Eukaryota</taxon>
        <taxon>Metazoa</taxon>
        <taxon>Ecdysozoa</taxon>
        <taxon>Arthropoda</taxon>
        <taxon>Hexapoda</taxon>
        <taxon>Insecta</taxon>
        <taxon>Pterygota</taxon>
        <taxon>Neoptera</taxon>
        <taxon>Endopterygota</taxon>
        <taxon>Diptera</taxon>
        <taxon>Brachycera</taxon>
        <taxon>Muscomorpha</taxon>
        <taxon>Muscoidea</taxon>
        <taxon>Muscidae</taxon>
        <taxon>Stomoxys</taxon>
    </lineage>
</organism>
<evidence type="ECO:0000256" key="1">
    <source>
        <dbReference type="SAM" id="MobiDB-lite"/>
    </source>
</evidence>
<accession>A0A1I8PPS8</accession>
<feature type="region of interest" description="Disordered" evidence="1">
    <location>
        <begin position="74"/>
        <end position="100"/>
    </location>
</feature>
<dbReference type="Proteomes" id="UP000095300">
    <property type="component" value="Unassembled WGS sequence"/>
</dbReference>
<name>A0A1I8PPS8_STOCA</name>
<keyword evidence="3" id="KW-1185">Reference proteome</keyword>